<gene>
    <name evidence="2" type="ORF">FisN_16Lh093</name>
</gene>
<proteinExistence type="predicted"/>
<accession>A0A1Z5KIZ2</accession>
<keyword evidence="1" id="KW-0472">Membrane</keyword>
<feature type="transmembrane region" description="Helical" evidence="1">
    <location>
        <begin position="78"/>
        <end position="96"/>
    </location>
</feature>
<dbReference type="AlphaFoldDB" id="A0A1Z5KIZ2"/>
<name>A0A1Z5KIZ2_FISSO</name>
<organism evidence="2 3">
    <name type="scientific">Fistulifera solaris</name>
    <name type="common">Oleaginous diatom</name>
    <dbReference type="NCBI Taxonomy" id="1519565"/>
    <lineage>
        <taxon>Eukaryota</taxon>
        <taxon>Sar</taxon>
        <taxon>Stramenopiles</taxon>
        <taxon>Ochrophyta</taxon>
        <taxon>Bacillariophyta</taxon>
        <taxon>Bacillariophyceae</taxon>
        <taxon>Bacillariophycidae</taxon>
        <taxon>Naviculales</taxon>
        <taxon>Naviculaceae</taxon>
        <taxon>Fistulifera</taxon>
    </lineage>
</organism>
<evidence type="ECO:0008006" key="4">
    <source>
        <dbReference type="Google" id="ProtNLM"/>
    </source>
</evidence>
<evidence type="ECO:0000313" key="3">
    <source>
        <dbReference type="Proteomes" id="UP000198406"/>
    </source>
</evidence>
<sequence>MNPFLESPSNAAEEQTVLLPKNSDEDLSPAERIFPRRSCALRSFTILSSIAIVVSAVLLGAQMAAMAVFHFLFMPNVLRLYIVAFCIILILTELRIKALVPTTYDNWVYRGFLYSFIGLIGVVMAEANEVEERSLETRQMIVHLIMLGASYAMFALGVIYMSMGLCCLRDLLERMRADYDADVDRASLEESKT</sequence>
<dbReference type="Proteomes" id="UP000198406">
    <property type="component" value="Unassembled WGS sequence"/>
</dbReference>
<reference evidence="2 3" key="1">
    <citation type="journal article" date="2015" name="Plant Cell">
        <title>Oil accumulation by the oleaginous diatom Fistulifera solaris as revealed by the genome and transcriptome.</title>
        <authorList>
            <person name="Tanaka T."/>
            <person name="Maeda Y."/>
            <person name="Veluchamy A."/>
            <person name="Tanaka M."/>
            <person name="Abida H."/>
            <person name="Marechal E."/>
            <person name="Bowler C."/>
            <person name="Muto M."/>
            <person name="Sunaga Y."/>
            <person name="Tanaka M."/>
            <person name="Yoshino T."/>
            <person name="Taniguchi T."/>
            <person name="Fukuda Y."/>
            <person name="Nemoto M."/>
            <person name="Matsumoto M."/>
            <person name="Wong P.S."/>
            <person name="Aburatani S."/>
            <person name="Fujibuchi W."/>
        </authorList>
    </citation>
    <scope>NUCLEOTIDE SEQUENCE [LARGE SCALE GENOMIC DNA]</scope>
    <source>
        <strain evidence="2 3">JPCC DA0580</strain>
    </source>
</reference>
<feature type="transmembrane region" description="Helical" evidence="1">
    <location>
        <begin position="44"/>
        <end position="72"/>
    </location>
</feature>
<keyword evidence="3" id="KW-1185">Reference proteome</keyword>
<keyword evidence="1" id="KW-1133">Transmembrane helix</keyword>
<keyword evidence="1" id="KW-0812">Transmembrane</keyword>
<evidence type="ECO:0000256" key="1">
    <source>
        <dbReference type="SAM" id="Phobius"/>
    </source>
</evidence>
<feature type="transmembrane region" description="Helical" evidence="1">
    <location>
        <begin position="108"/>
        <end position="125"/>
    </location>
</feature>
<protein>
    <recommendedName>
        <fullName evidence="4">MARVEL domain-containing protein</fullName>
    </recommendedName>
</protein>
<dbReference type="EMBL" id="BDSP01000240">
    <property type="protein sequence ID" value="GAX26264.1"/>
    <property type="molecule type" value="Genomic_DNA"/>
</dbReference>
<comment type="caution">
    <text evidence="2">The sequence shown here is derived from an EMBL/GenBank/DDBJ whole genome shotgun (WGS) entry which is preliminary data.</text>
</comment>
<dbReference type="InParanoid" id="A0A1Z5KIZ2"/>
<evidence type="ECO:0000313" key="2">
    <source>
        <dbReference type="EMBL" id="GAX26264.1"/>
    </source>
</evidence>
<feature type="transmembrane region" description="Helical" evidence="1">
    <location>
        <begin position="145"/>
        <end position="168"/>
    </location>
</feature>
<dbReference type="OrthoDB" id="48560at2759"/>